<evidence type="ECO:0000256" key="5">
    <source>
        <dbReference type="ARBA" id="ARBA00022833"/>
    </source>
</evidence>
<evidence type="ECO:0000259" key="6">
    <source>
        <dbReference type="SMART" id="SM00849"/>
    </source>
</evidence>
<proteinExistence type="inferred from homology"/>
<dbReference type="RefSeq" id="WP_115518358.1">
    <property type="nucleotide sequence ID" value="NZ_QRGO01000002.1"/>
</dbReference>
<keyword evidence="4" id="KW-0378">Hydrolase</keyword>
<gene>
    <name evidence="7" type="ORF">DXH78_16730</name>
</gene>
<reference evidence="8" key="1">
    <citation type="submission" date="2018-08" db="EMBL/GenBank/DDBJ databases">
        <authorList>
            <person name="Kim S.-J."/>
            <person name="Jung G.-Y."/>
        </authorList>
    </citation>
    <scope>NUCLEOTIDE SEQUENCE [LARGE SCALE GENOMIC DNA]</scope>
    <source>
        <strain evidence="8">GY_H</strain>
    </source>
</reference>
<dbReference type="SMART" id="SM00849">
    <property type="entry name" value="Lactamase_B"/>
    <property type="match status" value="1"/>
</dbReference>
<evidence type="ECO:0000256" key="1">
    <source>
        <dbReference type="ARBA" id="ARBA00001947"/>
    </source>
</evidence>
<dbReference type="CDD" id="cd07729">
    <property type="entry name" value="AHL_lactonase_MBL-fold"/>
    <property type="match status" value="1"/>
</dbReference>
<protein>
    <submittedName>
        <fullName evidence="7">N-acyl homoserine lactonase family protein</fullName>
    </submittedName>
</protein>
<feature type="domain" description="Metallo-beta-lactamase" evidence="6">
    <location>
        <begin position="37"/>
        <end position="237"/>
    </location>
</feature>
<dbReference type="Gene3D" id="3.60.15.10">
    <property type="entry name" value="Ribonuclease Z/Hydroxyacylglutathione hydrolase-like"/>
    <property type="match status" value="1"/>
</dbReference>
<dbReference type="GO" id="GO:0046872">
    <property type="term" value="F:metal ion binding"/>
    <property type="evidence" value="ECO:0007669"/>
    <property type="project" value="UniProtKB-KW"/>
</dbReference>
<evidence type="ECO:0000313" key="7">
    <source>
        <dbReference type="EMBL" id="RDV02236.1"/>
    </source>
</evidence>
<sequence>MSDDIYEIYAVKYGRHERKSPDNFIGGDTHDVPMPLDYFVWAIVGKDRTVILDTGFDQMRADARKRQISKPVGDGLRALGVDPASVKDVIISHMHYDHAGNHDLFPNARYHLQDCEMAYATGRCMCHTMMRMPFEAVDVTAMVNKIFTDRVVFHDGAAEIAPGLSVHLIGGHSKGLQATRVKTRRGWVVLASDVAHFYAHLDQRRVFPITYNVADVLAGYDKVEALATSKDHVVPGHDPIVLDIYPAARPNMEGWAARLDADPKPRTATVAS</sequence>
<dbReference type="SUPFAM" id="SSF56281">
    <property type="entry name" value="Metallo-hydrolase/oxidoreductase"/>
    <property type="match status" value="1"/>
</dbReference>
<dbReference type="InterPro" id="IPR001279">
    <property type="entry name" value="Metallo-B-lactamas"/>
</dbReference>
<accession>A0A371B3S0</accession>
<dbReference type="InterPro" id="IPR036866">
    <property type="entry name" value="RibonucZ/Hydroxyglut_hydro"/>
</dbReference>
<evidence type="ECO:0000313" key="8">
    <source>
        <dbReference type="Proteomes" id="UP000263993"/>
    </source>
</evidence>
<dbReference type="PANTHER" id="PTHR42978:SF7">
    <property type="entry name" value="METALLO-HYDROLASE RV2300C-RELATED"/>
    <property type="match status" value="1"/>
</dbReference>
<keyword evidence="3" id="KW-0479">Metal-binding</keyword>
<dbReference type="PANTHER" id="PTHR42978">
    <property type="entry name" value="QUORUM-QUENCHING LACTONASE YTNP-RELATED-RELATED"/>
    <property type="match status" value="1"/>
</dbReference>
<dbReference type="OrthoDB" id="9773738at2"/>
<dbReference type="GO" id="GO:0016787">
    <property type="term" value="F:hydrolase activity"/>
    <property type="evidence" value="ECO:0007669"/>
    <property type="project" value="UniProtKB-KW"/>
</dbReference>
<comment type="similarity">
    <text evidence="2">Belongs to the metallo-beta-lactamase superfamily.</text>
</comment>
<evidence type="ECO:0000256" key="3">
    <source>
        <dbReference type="ARBA" id="ARBA00022723"/>
    </source>
</evidence>
<keyword evidence="8" id="KW-1185">Reference proteome</keyword>
<evidence type="ECO:0000256" key="2">
    <source>
        <dbReference type="ARBA" id="ARBA00007749"/>
    </source>
</evidence>
<organism evidence="7 8">
    <name type="scientific">Undibacter mobilis</name>
    <dbReference type="NCBI Taxonomy" id="2292256"/>
    <lineage>
        <taxon>Bacteria</taxon>
        <taxon>Pseudomonadati</taxon>
        <taxon>Pseudomonadota</taxon>
        <taxon>Alphaproteobacteria</taxon>
        <taxon>Hyphomicrobiales</taxon>
        <taxon>Nitrobacteraceae</taxon>
        <taxon>Undibacter</taxon>
    </lineage>
</organism>
<dbReference type="AlphaFoldDB" id="A0A371B3S0"/>
<dbReference type="EMBL" id="QRGO01000002">
    <property type="protein sequence ID" value="RDV02236.1"/>
    <property type="molecule type" value="Genomic_DNA"/>
</dbReference>
<comment type="cofactor">
    <cofactor evidence="1">
        <name>Zn(2+)</name>
        <dbReference type="ChEBI" id="CHEBI:29105"/>
    </cofactor>
</comment>
<dbReference type="Proteomes" id="UP000263993">
    <property type="component" value="Unassembled WGS sequence"/>
</dbReference>
<comment type="caution">
    <text evidence="7">The sequence shown here is derived from an EMBL/GenBank/DDBJ whole genome shotgun (WGS) entry which is preliminary data.</text>
</comment>
<dbReference type="InterPro" id="IPR051013">
    <property type="entry name" value="MBL_superfamily_lactonases"/>
</dbReference>
<evidence type="ECO:0000256" key="4">
    <source>
        <dbReference type="ARBA" id="ARBA00022801"/>
    </source>
</evidence>
<name>A0A371B3S0_9BRAD</name>
<keyword evidence="5" id="KW-0862">Zinc</keyword>
<dbReference type="Pfam" id="PF00753">
    <property type="entry name" value="Lactamase_B"/>
    <property type="match status" value="1"/>
</dbReference>